<dbReference type="Proteomes" id="UP000325672">
    <property type="component" value="Unassembled WGS sequence"/>
</dbReference>
<feature type="region of interest" description="Disordered" evidence="1">
    <location>
        <begin position="1"/>
        <end position="64"/>
    </location>
</feature>
<dbReference type="OrthoDB" id="4439302at2759"/>
<evidence type="ECO:0000313" key="2">
    <source>
        <dbReference type="EMBL" id="KAE8141740.1"/>
    </source>
</evidence>
<dbReference type="GeneID" id="43643123"/>
<accession>A0A5N6T623</accession>
<proteinExistence type="predicted"/>
<keyword evidence="3" id="KW-1185">Reference proteome</keyword>
<sequence>MQQFIPVPSSPPSHLKTTHSHGAVHYDTASRPQSPVWNRNERQISSDQSVGLGAAPTEGPVSDEATVQVDGPAAKSAPCAEKLTLRALLEKIRREKGTEQVDLLSVYFGEPGIDLNVHIQGDFTVTLL</sequence>
<organism evidence="2 3">
    <name type="scientific">Aspergillus pseudotamarii</name>
    <dbReference type="NCBI Taxonomy" id="132259"/>
    <lineage>
        <taxon>Eukaryota</taxon>
        <taxon>Fungi</taxon>
        <taxon>Dikarya</taxon>
        <taxon>Ascomycota</taxon>
        <taxon>Pezizomycotina</taxon>
        <taxon>Eurotiomycetes</taxon>
        <taxon>Eurotiomycetidae</taxon>
        <taxon>Eurotiales</taxon>
        <taxon>Aspergillaceae</taxon>
        <taxon>Aspergillus</taxon>
        <taxon>Aspergillus subgen. Circumdati</taxon>
    </lineage>
</organism>
<reference evidence="2 3" key="1">
    <citation type="submission" date="2019-04" db="EMBL/GenBank/DDBJ databases">
        <title>Friends and foes A comparative genomics study of 23 Aspergillus species from section Flavi.</title>
        <authorList>
            <consortium name="DOE Joint Genome Institute"/>
            <person name="Kjaerbolling I."/>
            <person name="Vesth T."/>
            <person name="Frisvad J.C."/>
            <person name="Nybo J.L."/>
            <person name="Theobald S."/>
            <person name="Kildgaard S."/>
            <person name="Isbrandt T."/>
            <person name="Kuo A."/>
            <person name="Sato A."/>
            <person name="Lyhne E.K."/>
            <person name="Kogle M.E."/>
            <person name="Wiebenga A."/>
            <person name="Kun R.S."/>
            <person name="Lubbers R.J."/>
            <person name="Makela M.R."/>
            <person name="Barry K."/>
            <person name="Chovatia M."/>
            <person name="Clum A."/>
            <person name="Daum C."/>
            <person name="Haridas S."/>
            <person name="He G."/>
            <person name="LaButti K."/>
            <person name="Lipzen A."/>
            <person name="Mondo S."/>
            <person name="Riley R."/>
            <person name="Salamov A."/>
            <person name="Simmons B.A."/>
            <person name="Magnuson J.K."/>
            <person name="Henrissat B."/>
            <person name="Mortensen U.H."/>
            <person name="Larsen T.O."/>
            <person name="Devries R.P."/>
            <person name="Grigoriev I.V."/>
            <person name="Machida M."/>
            <person name="Baker S.E."/>
            <person name="Andersen M.R."/>
        </authorList>
    </citation>
    <scope>NUCLEOTIDE SEQUENCE [LARGE SCALE GENOMIC DNA]</scope>
    <source>
        <strain evidence="2 3">CBS 117625</strain>
    </source>
</reference>
<dbReference type="EMBL" id="ML743557">
    <property type="protein sequence ID" value="KAE8141740.1"/>
    <property type="molecule type" value="Genomic_DNA"/>
</dbReference>
<name>A0A5N6T623_ASPPS</name>
<dbReference type="RefSeq" id="XP_031917803.1">
    <property type="nucleotide sequence ID" value="XM_032058913.1"/>
</dbReference>
<protein>
    <submittedName>
        <fullName evidence="2">Uncharacterized protein</fullName>
    </submittedName>
</protein>
<evidence type="ECO:0000256" key="1">
    <source>
        <dbReference type="SAM" id="MobiDB-lite"/>
    </source>
</evidence>
<dbReference type="AlphaFoldDB" id="A0A5N6T623"/>
<gene>
    <name evidence="2" type="ORF">BDV38DRAFT_279087</name>
</gene>
<evidence type="ECO:0000313" key="3">
    <source>
        <dbReference type="Proteomes" id="UP000325672"/>
    </source>
</evidence>